<dbReference type="RefSeq" id="WP_163234299.1">
    <property type="nucleotide sequence ID" value="NZ_CP048617.1"/>
</dbReference>
<dbReference type="GO" id="GO:0009253">
    <property type="term" value="P:peptidoglycan catabolic process"/>
    <property type="evidence" value="ECO:0007669"/>
    <property type="project" value="InterPro"/>
</dbReference>
<accession>A0A6P1Y9V2</accession>
<evidence type="ECO:0000259" key="2">
    <source>
        <dbReference type="SMART" id="SM00646"/>
    </source>
</evidence>
<dbReference type="SUPFAM" id="SSF53187">
    <property type="entry name" value="Zn-dependent exopeptidases"/>
    <property type="match status" value="1"/>
</dbReference>
<dbReference type="Gene3D" id="1.10.530.10">
    <property type="match status" value="1"/>
</dbReference>
<dbReference type="CDD" id="cd02696">
    <property type="entry name" value="MurNAc-LAA"/>
    <property type="match status" value="1"/>
</dbReference>
<sequence length="452" mass="50958">MIDFKKIGFVPTIFVDDGHGINTPGKRTPVLPNGQIIKENEFNRPTAEKFIKKAEAVGFNVVPVAPELEDIPLKTRTDRANKVFKELIQKYPNAPKDKLAIFISFHYNAYDGKFGTNKGGFEVHYFRKDERYSENGKILATYILKYLAQGTPQLNRGVKGSNFHVLRETLMTAALIEAGFMDVLEEAKLMLNENFQNEVATEVLKGICEYLDVPYEEYSEEYSMLGTPIIGPATATVEQAQQWAKKNNAPQEFINLAQLYWEIAPKRAGIDPAVAYVQFAHETGFLYRDGKSMAGIDATYHNPCGLKTSQGGRDTDRNAHKRFKDWYEGITAHVDHLALYAGAEGYPRTDTPDPRHFSFIKGKAKKVEMLGGKWAPSPTYGKKLVSMLKKLQATEVEEKSINQIAVENAIKDGLITDYQYWIDVLESKIQPAPEYIRIVFQRAHSKMKGGAK</sequence>
<protein>
    <recommendedName>
        <fullName evidence="2">MurNAc-LAA domain-containing protein</fullName>
    </recommendedName>
</protein>
<dbReference type="PANTHER" id="PTHR30404">
    <property type="entry name" value="N-ACETYLMURAMOYL-L-ALANINE AMIDASE"/>
    <property type="match status" value="1"/>
</dbReference>
<dbReference type="Pfam" id="PF01520">
    <property type="entry name" value="Amidase_3"/>
    <property type="match status" value="1"/>
</dbReference>
<dbReference type="PANTHER" id="PTHR30404:SF0">
    <property type="entry name" value="N-ACETYLMURAMOYL-L-ALANINE AMIDASE AMIC"/>
    <property type="match status" value="1"/>
</dbReference>
<name>A0A6P1Y9V2_9FIRM</name>
<dbReference type="GO" id="GO:0030288">
    <property type="term" value="C:outer membrane-bounded periplasmic space"/>
    <property type="evidence" value="ECO:0007669"/>
    <property type="project" value="TreeGrafter"/>
</dbReference>
<dbReference type="KEGG" id="cazo:G3A45_01610"/>
<organism evidence="3 4">
    <name type="scientific">Caloranaerobacter azorensis</name>
    <dbReference type="NCBI Taxonomy" id="116090"/>
    <lineage>
        <taxon>Bacteria</taxon>
        <taxon>Bacillati</taxon>
        <taxon>Bacillota</taxon>
        <taxon>Tissierellia</taxon>
        <taxon>Tissierellales</taxon>
        <taxon>Thermohalobacteraceae</taxon>
        <taxon>Caloranaerobacter</taxon>
    </lineage>
</organism>
<gene>
    <name evidence="3" type="ORF">G3A45_01610</name>
</gene>
<keyword evidence="1" id="KW-0378">Hydrolase</keyword>
<dbReference type="SMART" id="SM00646">
    <property type="entry name" value="Ami_3"/>
    <property type="match status" value="1"/>
</dbReference>
<dbReference type="AlphaFoldDB" id="A0A6P1Y9V2"/>
<evidence type="ECO:0000313" key="4">
    <source>
        <dbReference type="Proteomes" id="UP000464452"/>
    </source>
</evidence>
<dbReference type="GO" id="GO:0004040">
    <property type="term" value="F:amidase activity"/>
    <property type="evidence" value="ECO:0007669"/>
    <property type="project" value="InterPro"/>
</dbReference>
<proteinExistence type="predicted"/>
<dbReference type="InterPro" id="IPR002508">
    <property type="entry name" value="MurNAc-LAA_cat"/>
</dbReference>
<evidence type="ECO:0000313" key="3">
    <source>
        <dbReference type="EMBL" id="QIB26119.1"/>
    </source>
</evidence>
<dbReference type="Proteomes" id="UP000464452">
    <property type="component" value="Chromosome"/>
</dbReference>
<evidence type="ECO:0000256" key="1">
    <source>
        <dbReference type="ARBA" id="ARBA00022801"/>
    </source>
</evidence>
<dbReference type="InterPro" id="IPR002901">
    <property type="entry name" value="MGlyc_endo_b_GlcNAc-like_dom"/>
</dbReference>
<dbReference type="EMBL" id="CP048617">
    <property type="protein sequence ID" value="QIB26119.1"/>
    <property type="molecule type" value="Genomic_DNA"/>
</dbReference>
<feature type="domain" description="MurNAc-LAA" evidence="2">
    <location>
        <begin position="97"/>
        <end position="208"/>
    </location>
</feature>
<dbReference type="Pfam" id="PF01832">
    <property type="entry name" value="Glucosaminidase"/>
    <property type="match status" value="1"/>
</dbReference>
<dbReference type="GO" id="GO:0008745">
    <property type="term" value="F:N-acetylmuramoyl-L-alanine amidase activity"/>
    <property type="evidence" value="ECO:0007669"/>
    <property type="project" value="InterPro"/>
</dbReference>
<reference evidence="3 4" key="1">
    <citation type="submission" date="2020-02" db="EMBL/GenBank/DDBJ databases">
        <title>Thermophilic hydrogen producing bacteria, Caloranaerobacter azorensis.</title>
        <authorList>
            <person name="Baek K."/>
        </authorList>
    </citation>
    <scope>NUCLEOTIDE SEQUENCE [LARGE SCALE GENOMIC DNA]</scope>
    <source>
        <strain evidence="3 4">T3-1</strain>
    </source>
</reference>
<dbReference type="Gene3D" id="3.40.630.40">
    <property type="entry name" value="Zn-dependent exopeptidases"/>
    <property type="match status" value="1"/>
</dbReference>
<dbReference type="InterPro" id="IPR050695">
    <property type="entry name" value="N-acetylmuramoyl_amidase_3"/>
</dbReference>